<dbReference type="AlphaFoldDB" id="A0A139HNQ7"/>
<accession>A0A139HNQ7</accession>
<name>A0A139HNQ7_9PEZI</name>
<evidence type="ECO:0008006" key="4">
    <source>
        <dbReference type="Google" id="ProtNLM"/>
    </source>
</evidence>
<proteinExistence type="predicted"/>
<protein>
    <recommendedName>
        <fullName evidence="4">Retrotransposon gag domain-containing protein</fullName>
    </recommendedName>
</protein>
<sequence>MEDETFGHDEPARADLKGPKDFEGKPGDDARRWIQKFDRAQRLVRATPNMVGGSEAASWADTDPLVKPVLDEAARLAATDAVVAMVKRELLARFRTIDIEVENDPMDEVRTLRQGQAETLHDYYQRTGRLLRRCGGVEVEPAVYQTLSTMAKTQMTHFINSFIEGIAYRTMRTCCNIC</sequence>
<keyword evidence="3" id="KW-1185">Reference proteome</keyword>
<evidence type="ECO:0000313" key="2">
    <source>
        <dbReference type="EMBL" id="KXT04114.1"/>
    </source>
</evidence>
<comment type="caution">
    <text evidence="2">The sequence shown here is derived from an EMBL/GenBank/DDBJ whole genome shotgun (WGS) entry which is preliminary data.</text>
</comment>
<dbReference type="EMBL" id="LFZO01000593">
    <property type="protein sequence ID" value="KXT04114.1"/>
    <property type="molecule type" value="Genomic_DNA"/>
</dbReference>
<dbReference type="Proteomes" id="UP000073492">
    <property type="component" value="Unassembled WGS sequence"/>
</dbReference>
<feature type="region of interest" description="Disordered" evidence="1">
    <location>
        <begin position="1"/>
        <end position="29"/>
    </location>
</feature>
<evidence type="ECO:0000313" key="3">
    <source>
        <dbReference type="Proteomes" id="UP000073492"/>
    </source>
</evidence>
<evidence type="ECO:0000256" key="1">
    <source>
        <dbReference type="SAM" id="MobiDB-lite"/>
    </source>
</evidence>
<organism evidence="2 3">
    <name type="scientific">Pseudocercospora musae</name>
    <dbReference type="NCBI Taxonomy" id="113226"/>
    <lineage>
        <taxon>Eukaryota</taxon>
        <taxon>Fungi</taxon>
        <taxon>Dikarya</taxon>
        <taxon>Ascomycota</taxon>
        <taxon>Pezizomycotina</taxon>
        <taxon>Dothideomycetes</taxon>
        <taxon>Dothideomycetidae</taxon>
        <taxon>Mycosphaerellales</taxon>
        <taxon>Mycosphaerellaceae</taxon>
        <taxon>Pseudocercospora</taxon>
    </lineage>
</organism>
<gene>
    <name evidence="2" type="ORF">AC579_8982</name>
</gene>
<reference evidence="2 3" key="1">
    <citation type="submission" date="2015-07" db="EMBL/GenBank/DDBJ databases">
        <title>Comparative genomics of the Sigatoka disease complex on banana suggests a link between parallel evolutionary changes in Pseudocercospora fijiensis and Pseudocercospora eumusae and increased virulence on the banana host.</title>
        <authorList>
            <person name="Chang T.-C."/>
            <person name="Salvucci A."/>
            <person name="Crous P.W."/>
            <person name="Stergiopoulos I."/>
        </authorList>
    </citation>
    <scope>NUCLEOTIDE SEQUENCE [LARGE SCALE GENOMIC DNA]</scope>
    <source>
        <strain evidence="2 3">CBS 116634</strain>
    </source>
</reference>
<dbReference type="OrthoDB" id="10562734at2759"/>